<evidence type="ECO:0000313" key="1">
    <source>
        <dbReference type="EMBL" id="OGZ63188.1"/>
    </source>
</evidence>
<dbReference type="EMBL" id="MHOL01000005">
    <property type="protein sequence ID" value="OGZ63188.1"/>
    <property type="molecule type" value="Genomic_DNA"/>
</dbReference>
<sequence length="68" mass="8283">MTTKNYEKIKKEIKQELLQEFVFPILRNMKDSEGEYKEKFVKEVLKAVKEKPKYIYNSKTFLRQIGHK</sequence>
<organism evidence="1 2">
    <name type="scientific">Candidatus Staskawiczbacteria bacterium RIFCSPHIGHO2_01_FULL_34_27</name>
    <dbReference type="NCBI Taxonomy" id="1802199"/>
    <lineage>
        <taxon>Bacteria</taxon>
        <taxon>Candidatus Staskawicziibacteriota</taxon>
    </lineage>
</organism>
<dbReference type="Proteomes" id="UP000178991">
    <property type="component" value="Unassembled WGS sequence"/>
</dbReference>
<comment type="caution">
    <text evidence="1">The sequence shown here is derived from an EMBL/GenBank/DDBJ whole genome shotgun (WGS) entry which is preliminary data.</text>
</comment>
<accession>A0A1G2HMS1</accession>
<gene>
    <name evidence="1" type="ORF">A2639_03265</name>
</gene>
<protein>
    <submittedName>
        <fullName evidence="1">Uncharacterized protein</fullName>
    </submittedName>
</protein>
<proteinExistence type="predicted"/>
<name>A0A1G2HMS1_9BACT</name>
<evidence type="ECO:0000313" key="2">
    <source>
        <dbReference type="Proteomes" id="UP000178991"/>
    </source>
</evidence>
<reference evidence="1 2" key="1">
    <citation type="journal article" date="2016" name="Nat. Commun.">
        <title>Thousands of microbial genomes shed light on interconnected biogeochemical processes in an aquifer system.</title>
        <authorList>
            <person name="Anantharaman K."/>
            <person name="Brown C.T."/>
            <person name="Hug L.A."/>
            <person name="Sharon I."/>
            <person name="Castelle C.J."/>
            <person name="Probst A.J."/>
            <person name="Thomas B.C."/>
            <person name="Singh A."/>
            <person name="Wilkins M.J."/>
            <person name="Karaoz U."/>
            <person name="Brodie E.L."/>
            <person name="Williams K.H."/>
            <person name="Hubbard S.S."/>
            <person name="Banfield J.F."/>
        </authorList>
    </citation>
    <scope>NUCLEOTIDE SEQUENCE [LARGE SCALE GENOMIC DNA]</scope>
</reference>
<dbReference type="AlphaFoldDB" id="A0A1G2HMS1"/>